<feature type="compositionally biased region" description="Basic and acidic residues" evidence="5">
    <location>
        <begin position="342"/>
        <end position="357"/>
    </location>
</feature>
<dbReference type="Ensembl" id="ENSPKIT00000007009.1">
    <property type="protein sequence ID" value="ENSPKIP00000026257.1"/>
    <property type="gene ID" value="ENSPKIG00000008810.1"/>
</dbReference>
<evidence type="ECO:0000256" key="3">
    <source>
        <dbReference type="ARBA" id="ARBA00022729"/>
    </source>
</evidence>
<dbReference type="InterPro" id="IPR051867">
    <property type="entry name" value="Angio_Inhib/Adhesion_GPCR"/>
</dbReference>
<evidence type="ECO:0000256" key="2">
    <source>
        <dbReference type="ARBA" id="ARBA00022525"/>
    </source>
</evidence>
<keyword evidence="9" id="KW-1185">Reference proteome</keyword>
<feature type="signal peptide" evidence="6">
    <location>
        <begin position="1"/>
        <end position="26"/>
    </location>
</feature>
<dbReference type="SMART" id="SM00723">
    <property type="entry name" value="AMOP"/>
    <property type="match status" value="1"/>
</dbReference>
<evidence type="ECO:0000256" key="4">
    <source>
        <dbReference type="ARBA" id="ARBA00023157"/>
    </source>
</evidence>
<dbReference type="PROSITE" id="PS50856">
    <property type="entry name" value="AMOP"/>
    <property type="match status" value="1"/>
</dbReference>
<dbReference type="Proteomes" id="UP000261540">
    <property type="component" value="Unplaced"/>
</dbReference>
<keyword evidence="4" id="KW-1015">Disulfide bond</keyword>
<feature type="chain" id="PRO_5046256407" evidence="6">
    <location>
        <begin position="27"/>
        <end position="357"/>
    </location>
</feature>
<organism evidence="8 9">
    <name type="scientific">Paramormyrops kingsleyae</name>
    <dbReference type="NCBI Taxonomy" id="1676925"/>
    <lineage>
        <taxon>Eukaryota</taxon>
        <taxon>Metazoa</taxon>
        <taxon>Chordata</taxon>
        <taxon>Craniata</taxon>
        <taxon>Vertebrata</taxon>
        <taxon>Euteleostomi</taxon>
        <taxon>Actinopterygii</taxon>
        <taxon>Neopterygii</taxon>
        <taxon>Teleostei</taxon>
        <taxon>Osteoglossocephala</taxon>
        <taxon>Osteoglossomorpha</taxon>
        <taxon>Osteoglossiformes</taxon>
        <taxon>Mormyridae</taxon>
        <taxon>Paramormyrops</taxon>
    </lineage>
</organism>
<dbReference type="PANTHER" id="PTHR10239">
    <property type="entry name" value="ISTHMIN-2"/>
    <property type="match status" value="1"/>
</dbReference>
<keyword evidence="2" id="KW-0964">Secreted</keyword>
<feature type="compositionally biased region" description="Basic and acidic residues" evidence="5">
    <location>
        <begin position="141"/>
        <end position="154"/>
    </location>
</feature>
<sequence>MRGIQRPHMEALLVHVLLWIEDLCLHGVRHGCGRGPYSGKTPVLPYHQQKLRSPYQLRGIRPKPTSQEEPKPFLLDPKNFPEFSGADLRSHNPNIQVTIEVTDSPQIELDIDLVEGRSEWSLASLGWLTGRTPFRLLFWEHPEPEDGEGHRGPEDSEQEPSGWGGDQDSRLRQGWGPTDDSVLTHNSTSLDSCEQWLHCKSDFLQQLLLAELPSCPCSYPSEVVYGAISIFDKHLGRAFLWRDASGPKEQLGVYRAAALFCLRSTPSRGGALPAAQQCCYDGDLRLLTRGSGAGVPDLISADFSPELHHRLDVLPWLLCKGDWSRFHAARPPNNGLRCTENPPEKEYGRQLEQAREY</sequence>
<evidence type="ECO:0000256" key="6">
    <source>
        <dbReference type="SAM" id="SignalP"/>
    </source>
</evidence>
<comment type="subcellular location">
    <subcellularLocation>
        <location evidence="1">Secreted</location>
    </subcellularLocation>
</comment>
<evidence type="ECO:0000313" key="8">
    <source>
        <dbReference type="Ensembl" id="ENSPKIP00000026257.1"/>
    </source>
</evidence>
<reference evidence="8" key="1">
    <citation type="submission" date="2025-08" db="UniProtKB">
        <authorList>
            <consortium name="Ensembl"/>
        </authorList>
    </citation>
    <scope>IDENTIFICATION</scope>
</reference>
<dbReference type="GO" id="GO:0005576">
    <property type="term" value="C:extracellular region"/>
    <property type="evidence" value="ECO:0007669"/>
    <property type="project" value="UniProtKB-SubCell"/>
</dbReference>
<evidence type="ECO:0000256" key="5">
    <source>
        <dbReference type="SAM" id="MobiDB-lite"/>
    </source>
</evidence>
<evidence type="ECO:0000259" key="7">
    <source>
        <dbReference type="PROSITE" id="PS50856"/>
    </source>
</evidence>
<dbReference type="AlphaFoldDB" id="A0A3B3S690"/>
<name>A0A3B3S690_9TELE</name>
<dbReference type="Pfam" id="PF03782">
    <property type="entry name" value="AMOP"/>
    <property type="match status" value="1"/>
</dbReference>
<proteinExistence type="predicted"/>
<keyword evidence="3 6" id="KW-0732">Signal</keyword>
<feature type="domain" description="AMOP" evidence="7">
    <location>
        <begin position="185"/>
        <end position="345"/>
    </location>
</feature>
<dbReference type="STRING" id="1676925.ENSPKIP00000026257"/>
<dbReference type="PANTHER" id="PTHR10239:SF28">
    <property type="entry name" value="ISTHMIN-2"/>
    <property type="match status" value="1"/>
</dbReference>
<reference evidence="8" key="2">
    <citation type="submission" date="2025-09" db="UniProtKB">
        <authorList>
            <consortium name="Ensembl"/>
        </authorList>
    </citation>
    <scope>IDENTIFICATION</scope>
</reference>
<dbReference type="InterPro" id="IPR005533">
    <property type="entry name" value="AMOP_dom"/>
</dbReference>
<feature type="region of interest" description="Disordered" evidence="5">
    <location>
        <begin position="141"/>
        <end position="178"/>
    </location>
</feature>
<dbReference type="GeneTree" id="ENSGT00940000163359"/>
<evidence type="ECO:0000256" key="1">
    <source>
        <dbReference type="ARBA" id="ARBA00004613"/>
    </source>
</evidence>
<protein>
    <submittedName>
        <fullName evidence="8">Isthmin 2a</fullName>
    </submittedName>
</protein>
<evidence type="ECO:0000313" key="9">
    <source>
        <dbReference type="Proteomes" id="UP000261540"/>
    </source>
</evidence>
<accession>A0A3B3S690</accession>
<feature type="region of interest" description="Disordered" evidence="5">
    <location>
        <begin position="334"/>
        <end position="357"/>
    </location>
</feature>